<feature type="compositionally biased region" description="Pro residues" evidence="2">
    <location>
        <begin position="365"/>
        <end position="381"/>
    </location>
</feature>
<organism evidence="3 4">
    <name type="scientific">Paratrimastix pyriformis</name>
    <dbReference type="NCBI Taxonomy" id="342808"/>
    <lineage>
        <taxon>Eukaryota</taxon>
        <taxon>Metamonada</taxon>
        <taxon>Preaxostyla</taxon>
        <taxon>Paratrimastigidae</taxon>
        <taxon>Paratrimastix</taxon>
    </lineage>
</organism>
<feature type="region of interest" description="Disordered" evidence="2">
    <location>
        <begin position="217"/>
        <end position="310"/>
    </location>
</feature>
<feature type="region of interest" description="Disordered" evidence="2">
    <location>
        <begin position="793"/>
        <end position="821"/>
    </location>
</feature>
<feature type="compositionally biased region" description="Pro residues" evidence="2">
    <location>
        <begin position="540"/>
        <end position="549"/>
    </location>
</feature>
<feature type="compositionally biased region" description="Acidic residues" evidence="2">
    <location>
        <begin position="633"/>
        <end position="645"/>
    </location>
</feature>
<feature type="region of interest" description="Disordered" evidence="2">
    <location>
        <begin position="358"/>
        <end position="384"/>
    </location>
</feature>
<feature type="compositionally biased region" description="Basic and acidic residues" evidence="2">
    <location>
        <begin position="888"/>
        <end position="898"/>
    </location>
</feature>
<accession>A0ABQ8UWH1</accession>
<reference evidence="3" key="1">
    <citation type="journal article" date="2022" name="bioRxiv">
        <title>Genomics of Preaxostyla Flagellates Illuminates Evolutionary Transitions and the Path Towards Mitochondrial Loss.</title>
        <authorList>
            <person name="Novak L.V.F."/>
            <person name="Treitli S.C."/>
            <person name="Pyrih J."/>
            <person name="Halakuc P."/>
            <person name="Pipaliya S.V."/>
            <person name="Vacek V."/>
            <person name="Brzon O."/>
            <person name="Soukal P."/>
            <person name="Eme L."/>
            <person name="Dacks J.B."/>
            <person name="Karnkowska A."/>
            <person name="Elias M."/>
            <person name="Hampl V."/>
        </authorList>
    </citation>
    <scope>NUCLEOTIDE SEQUENCE</scope>
    <source>
        <strain evidence="3">RCP-MX</strain>
    </source>
</reference>
<feature type="compositionally biased region" description="Pro residues" evidence="2">
    <location>
        <begin position="221"/>
        <end position="250"/>
    </location>
</feature>
<feature type="region of interest" description="Disordered" evidence="2">
    <location>
        <begin position="465"/>
        <end position="511"/>
    </location>
</feature>
<keyword evidence="1" id="KW-0175">Coiled coil</keyword>
<feature type="region of interest" description="Disordered" evidence="2">
    <location>
        <begin position="855"/>
        <end position="906"/>
    </location>
</feature>
<feature type="compositionally biased region" description="Low complexity" evidence="2">
    <location>
        <begin position="679"/>
        <end position="697"/>
    </location>
</feature>
<feature type="coiled-coil region" evidence="1">
    <location>
        <begin position="81"/>
        <end position="108"/>
    </location>
</feature>
<sequence length="959" mass="99205">MDGLRHRVADLSGQLEEAATRLDEAQEEAAEERRRLTGLLDAERARAAHVTSAMGARLEGLTRALTGAEACAMRLEDGLAMAAMHEQRASLEAQRAAAQAQHEAARGQLQGALETARREGTALQGRLEGALAELARVREASATALEALRARYEDQLRISAVGSQEESHRLALQAHLLQSRLDRAIADGDALTMQLEDRVAFLGREVARAARQGFHVAVPARPRPAPPPPIQPETPPPPVPPPASGPPPPVGGEAPAPSEEPPASPPPPPPAFGDQEEASPPTIPPPPPHLHGQPPHGGCHPAAHAPPPHVPTEAELALALAAQRRLEAIQERAESAAAARMFISTFIRLRPLALPTPTGAALEDAPPPTASEPPAPSPPATAPGCLLPTPTRLRWVDRGAPPCDEGPLPGAWPIALRPPLVGHPLAPATSCGYGAPGAEVGAVLDELLAAVVADYEAQMRCGGALLRYDDPPRPPAALRPRRMARAPSTRPPSTPLLGDPSAASSLCSGSPPGSPALMLPARILPPAPRILPAPGAARPASPPPSPSPLPRSSSHPRDLAGSAPRATPGGRLACSPASAPLLPAGPLTPGRPSALGRRHLRGEATLEGGWPAGEGHDDLASEASSSATSSWEGADEGAEEEDEEEALRRADQAQTRRWMYATRWAPCPLPQPSFGFVGAGAASPGAPAGGPAAAPASPEDPRGPQSRMQQPQSTQLQMRALWAGDGACHNADRLMKELLHRYLDPVLFGLPHTSATLAPGCRPSGPAPATPALDTLQAPGAPLQAEGHIPCQLRLDRPRPPPAPDWGALQGPAGRPNGVAEAEAEAEGWGCDAVLGECALAMDALAARWNGLFAPPAGPKASPPGDGQAPAGDHQDTVDGDVDGDGDGDGKGEREGDGGLRSGPLSLEDVARAVGGCLGDSMRLNGRMGAALGQAWRDRQRLYGIIRYLLMGPPPGSRP</sequence>
<evidence type="ECO:0000256" key="2">
    <source>
        <dbReference type="SAM" id="MobiDB-lite"/>
    </source>
</evidence>
<dbReference type="Proteomes" id="UP001141327">
    <property type="component" value="Unassembled WGS sequence"/>
</dbReference>
<feature type="region of interest" description="Disordered" evidence="2">
    <location>
        <begin position="528"/>
        <end position="651"/>
    </location>
</feature>
<comment type="caution">
    <text evidence="3">The sequence shown here is derived from an EMBL/GenBank/DDBJ whole genome shotgun (WGS) entry which is preliminary data.</text>
</comment>
<evidence type="ECO:0000313" key="3">
    <source>
        <dbReference type="EMBL" id="KAJ4461704.1"/>
    </source>
</evidence>
<protein>
    <submittedName>
        <fullName evidence="3">Uncharacterized protein</fullName>
    </submittedName>
</protein>
<feature type="compositionally biased region" description="Pro residues" evidence="2">
    <location>
        <begin position="258"/>
        <end position="271"/>
    </location>
</feature>
<gene>
    <name evidence="3" type="ORF">PAPYR_1834</name>
</gene>
<evidence type="ECO:0000313" key="4">
    <source>
        <dbReference type="Proteomes" id="UP001141327"/>
    </source>
</evidence>
<feature type="region of interest" description="Disordered" evidence="2">
    <location>
        <begin position="678"/>
        <end position="713"/>
    </location>
</feature>
<feature type="compositionally biased region" description="Low complexity" evidence="2">
    <location>
        <begin position="571"/>
        <end position="592"/>
    </location>
</feature>
<evidence type="ECO:0000256" key="1">
    <source>
        <dbReference type="SAM" id="Coils"/>
    </source>
</evidence>
<feature type="compositionally biased region" description="Low complexity" evidence="2">
    <location>
        <begin position="290"/>
        <end position="303"/>
    </location>
</feature>
<feature type="compositionally biased region" description="Acidic residues" evidence="2">
    <location>
        <begin position="878"/>
        <end position="887"/>
    </location>
</feature>
<feature type="compositionally biased region" description="Low complexity" evidence="2">
    <location>
        <begin position="500"/>
        <end position="511"/>
    </location>
</feature>
<keyword evidence="4" id="KW-1185">Reference proteome</keyword>
<name>A0ABQ8UWH1_9EUKA</name>
<proteinExistence type="predicted"/>
<feature type="compositionally biased region" description="Low complexity" evidence="2">
    <location>
        <begin position="621"/>
        <end position="632"/>
    </location>
</feature>
<dbReference type="EMBL" id="JAPMOS010000006">
    <property type="protein sequence ID" value="KAJ4461704.1"/>
    <property type="molecule type" value="Genomic_DNA"/>
</dbReference>
<feature type="coiled-coil region" evidence="1">
    <location>
        <begin position="1"/>
        <end position="42"/>
    </location>
</feature>